<sequence>MDRLKSLSTWTVNEFASGGTKALRNHPIKWEDTARPNGFNLPEQYEAYTPFQFSLSVNEWGRVHGLLIDDTFYVVWLDQDHRVYPKKD</sequence>
<name>A0A0G3XEI7_9SPHN</name>
<accession>A0A0G3XEI7</accession>
<dbReference type="OrthoDB" id="7067985at2"/>
<evidence type="ECO:0000313" key="2">
    <source>
        <dbReference type="Proteomes" id="UP000035287"/>
    </source>
</evidence>
<dbReference type="KEGG" id="cna:AB433_02010"/>
<dbReference type="AlphaFoldDB" id="A0A0G3XEI7"/>
<dbReference type="STRING" id="1348774.AB433_02010"/>
<gene>
    <name evidence="1" type="ORF">AB433_02010</name>
</gene>
<proteinExistence type="predicted"/>
<evidence type="ECO:0000313" key="1">
    <source>
        <dbReference type="EMBL" id="AKM09021.1"/>
    </source>
</evidence>
<dbReference type="RefSeq" id="WP_047819716.1">
    <property type="nucleotide sequence ID" value="NZ_CP011770.1"/>
</dbReference>
<dbReference type="PATRIC" id="fig|1348774.3.peg.425"/>
<keyword evidence="2" id="KW-1185">Reference proteome</keyword>
<dbReference type="EMBL" id="CP011770">
    <property type="protein sequence ID" value="AKM09021.1"/>
    <property type="molecule type" value="Genomic_DNA"/>
</dbReference>
<organism evidence="1 2">
    <name type="scientific">Croceicoccus naphthovorans</name>
    <dbReference type="NCBI Taxonomy" id="1348774"/>
    <lineage>
        <taxon>Bacteria</taxon>
        <taxon>Pseudomonadati</taxon>
        <taxon>Pseudomonadota</taxon>
        <taxon>Alphaproteobacteria</taxon>
        <taxon>Sphingomonadales</taxon>
        <taxon>Erythrobacteraceae</taxon>
        <taxon>Croceicoccus</taxon>
    </lineage>
</organism>
<reference evidence="1 2" key="1">
    <citation type="submission" date="2015-06" db="EMBL/GenBank/DDBJ databases">
        <authorList>
            <person name="Zeng Y."/>
            <person name="Huang Y."/>
        </authorList>
    </citation>
    <scope>NUCLEOTIDE SEQUENCE [LARGE SCALE GENOMIC DNA]</scope>
    <source>
        <strain evidence="1 2">PQ-2</strain>
    </source>
</reference>
<protein>
    <submittedName>
        <fullName evidence="1">Uncharacterized protein</fullName>
    </submittedName>
</protein>
<dbReference type="Proteomes" id="UP000035287">
    <property type="component" value="Chromosome"/>
</dbReference>